<reference evidence="3 4" key="1">
    <citation type="journal article" date="2018" name="Cell">
        <title>The Chara Genome: Secondary Complexity and Implications for Plant Terrestrialization.</title>
        <authorList>
            <person name="Nishiyama T."/>
            <person name="Sakayama H."/>
            <person name="Vries J.D."/>
            <person name="Buschmann H."/>
            <person name="Saint-Marcoux D."/>
            <person name="Ullrich K.K."/>
            <person name="Haas F.B."/>
            <person name="Vanderstraeten L."/>
            <person name="Becker D."/>
            <person name="Lang D."/>
            <person name="Vosolsobe S."/>
            <person name="Rombauts S."/>
            <person name="Wilhelmsson P.K.I."/>
            <person name="Janitza P."/>
            <person name="Kern R."/>
            <person name="Heyl A."/>
            <person name="Rumpler F."/>
            <person name="Villalobos L.I.A.C."/>
            <person name="Clay J.M."/>
            <person name="Skokan R."/>
            <person name="Toyoda A."/>
            <person name="Suzuki Y."/>
            <person name="Kagoshima H."/>
            <person name="Schijlen E."/>
            <person name="Tajeshwar N."/>
            <person name="Catarino B."/>
            <person name="Hetherington A.J."/>
            <person name="Saltykova A."/>
            <person name="Bonnot C."/>
            <person name="Breuninger H."/>
            <person name="Symeonidi A."/>
            <person name="Radhakrishnan G.V."/>
            <person name="Van Nieuwerburgh F."/>
            <person name="Deforce D."/>
            <person name="Chang C."/>
            <person name="Karol K.G."/>
            <person name="Hedrich R."/>
            <person name="Ulvskov P."/>
            <person name="Glockner G."/>
            <person name="Delwiche C.F."/>
            <person name="Petrasek J."/>
            <person name="Van de Peer Y."/>
            <person name="Friml J."/>
            <person name="Beilby M."/>
            <person name="Dolan L."/>
            <person name="Kohara Y."/>
            <person name="Sugano S."/>
            <person name="Fujiyama A."/>
            <person name="Delaux P.-M."/>
            <person name="Quint M."/>
            <person name="TheiBen G."/>
            <person name="Hagemann M."/>
            <person name="Harholt J."/>
            <person name="Dunand C."/>
            <person name="Zachgo S."/>
            <person name="Langdale J."/>
            <person name="Maumus F."/>
            <person name="Straeten D.V.D."/>
            <person name="Gould S.B."/>
            <person name="Rensing S.A."/>
        </authorList>
    </citation>
    <scope>NUCLEOTIDE SEQUENCE [LARGE SCALE GENOMIC DNA]</scope>
    <source>
        <strain evidence="3 4">S276</strain>
    </source>
</reference>
<gene>
    <name evidence="3" type="ORF">CBR_g39699</name>
</gene>
<dbReference type="InterPro" id="IPR044822">
    <property type="entry name" value="Myb_DNA-bind_4"/>
</dbReference>
<feature type="compositionally biased region" description="Acidic residues" evidence="1">
    <location>
        <begin position="7"/>
        <end position="24"/>
    </location>
</feature>
<dbReference type="EMBL" id="BFEA01000506">
    <property type="protein sequence ID" value="GBG85133.1"/>
    <property type="molecule type" value="Genomic_DNA"/>
</dbReference>
<feature type="domain" description="Myb/SANT-like DNA-binding" evidence="2">
    <location>
        <begin position="68"/>
        <end position="148"/>
    </location>
</feature>
<proteinExistence type="predicted"/>
<feature type="compositionally biased region" description="Gly residues" evidence="1">
    <location>
        <begin position="47"/>
        <end position="60"/>
    </location>
</feature>
<sequence length="553" mass="60830">MAAFRDDVDDGDIEDMEAVDDDDEVKIRTLGKTTGRAKGCGRRGGRGRSSGRGGRGGASDDGGKPAAYWSTDNQLRLVRCKREQDMHLAGLGHNYGRMRTKEWKWDDIAKWMANMGTPKEADDCSKKWDNLFQNYKKIQRFEGKSGEADFFKLSNEERKEHNFKFRMERMLNNEIHRACQATTPFSLPTSPTLVVRKGCSCRGEEREVGSLLEVKPAVMAAQMTVPRLGTLIKTQAPEWTGMGGEDQAGPMIMTSSRLPLKVRAIVGGSAAQATTCDERSINVEVNEDARVDDSQGGVVPERNAMQPVTLSTTPRQQRTIVAIGGAMPRQAVPLPATPRQHHAGENVGSGVAAATATTVEPPQPRHAGADVGVVQGAPQVGTGEGCTEEDVASAMEVARAEKKRASEDDEPLVNRVRKGGLAKDLAEQVRLWVDDKSLWTSEEGHRLYNIINEAREHLVVVTSGLPLANVLRSVAMPRSNIAEIRITDAGQYDSELHHYDDDDDNDDDDEDDDDDDNDDDDGHGDDDDNHDRDDELAMWEKLGKALHGGRHWL</sequence>
<organism evidence="3 4">
    <name type="scientific">Chara braunii</name>
    <name type="common">Braun's stonewort</name>
    <dbReference type="NCBI Taxonomy" id="69332"/>
    <lineage>
        <taxon>Eukaryota</taxon>
        <taxon>Viridiplantae</taxon>
        <taxon>Streptophyta</taxon>
        <taxon>Charophyceae</taxon>
        <taxon>Charales</taxon>
        <taxon>Characeae</taxon>
        <taxon>Chara</taxon>
    </lineage>
</organism>
<keyword evidence="4" id="KW-1185">Reference proteome</keyword>
<dbReference type="PANTHER" id="PTHR33492:SF4">
    <property type="entry name" value="OS02G0174300 PROTEIN"/>
    <property type="match status" value="1"/>
</dbReference>
<dbReference type="AlphaFoldDB" id="A0A388LSF3"/>
<dbReference type="Pfam" id="PF13837">
    <property type="entry name" value="Myb_DNA-bind_4"/>
    <property type="match status" value="1"/>
</dbReference>
<dbReference type="Proteomes" id="UP000265515">
    <property type="component" value="Unassembled WGS sequence"/>
</dbReference>
<accession>A0A388LSF3</accession>
<protein>
    <recommendedName>
        <fullName evidence="2">Myb/SANT-like DNA-binding domain-containing protein</fullName>
    </recommendedName>
</protein>
<evidence type="ECO:0000256" key="1">
    <source>
        <dbReference type="SAM" id="MobiDB-lite"/>
    </source>
</evidence>
<name>A0A388LSF3_CHABU</name>
<evidence type="ECO:0000313" key="3">
    <source>
        <dbReference type="EMBL" id="GBG85133.1"/>
    </source>
</evidence>
<feature type="compositionally biased region" description="Acidic residues" evidence="1">
    <location>
        <begin position="501"/>
        <end position="528"/>
    </location>
</feature>
<evidence type="ECO:0000259" key="2">
    <source>
        <dbReference type="Pfam" id="PF13837"/>
    </source>
</evidence>
<dbReference type="Gramene" id="GBG85133">
    <property type="protein sequence ID" value="GBG85133"/>
    <property type="gene ID" value="CBR_g39699"/>
</dbReference>
<dbReference type="STRING" id="69332.A0A388LSF3"/>
<feature type="region of interest" description="Disordered" evidence="1">
    <location>
        <begin position="492"/>
        <end position="535"/>
    </location>
</feature>
<dbReference type="OrthoDB" id="8933168at2759"/>
<comment type="caution">
    <text evidence="3">The sequence shown here is derived from an EMBL/GenBank/DDBJ whole genome shotgun (WGS) entry which is preliminary data.</text>
</comment>
<dbReference type="PANTHER" id="PTHR33492">
    <property type="entry name" value="OSJNBA0043A12.37 PROTEIN-RELATED"/>
    <property type="match status" value="1"/>
</dbReference>
<evidence type="ECO:0000313" key="4">
    <source>
        <dbReference type="Proteomes" id="UP000265515"/>
    </source>
</evidence>
<feature type="region of interest" description="Disordered" evidence="1">
    <location>
        <begin position="1"/>
        <end position="67"/>
    </location>
</feature>
<dbReference type="Gene3D" id="1.10.10.60">
    <property type="entry name" value="Homeodomain-like"/>
    <property type="match status" value="1"/>
</dbReference>